<organism evidence="1">
    <name type="scientific">Siphoviridae sp. ctj912</name>
    <dbReference type="NCBI Taxonomy" id="2827920"/>
    <lineage>
        <taxon>Viruses</taxon>
        <taxon>Duplodnaviria</taxon>
        <taxon>Heunggongvirae</taxon>
        <taxon>Uroviricota</taxon>
        <taxon>Caudoviricetes</taxon>
    </lineage>
</organism>
<accession>A0A8S5SPH1</accession>
<name>A0A8S5SPH1_9CAUD</name>
<proteinExistence type="predicted"/>
<reference evidence="1" key="1">
    <citation type="journal article" date="2021" name="Proc. Natl. Acad. Sci. U.S.A.">
        <title>A Catalog of Tens of Thousands of Viruses from Human Metagenomes Reveals Hidden Associations with Chronic Diseases.</title>
        <authorList>
            <person name="Tisza M.J."/>
            <person name="Buck C.B."/>
        </authorList>
    </citation>
    <scope>NUCLEOTIDE SEQUENCE</scope>
    <source>
        <strain evidence="1">Ctj912</strain>
    </source>
</reference>
<dbReference type="EMBL" id="BK032637">
    <property type="protein sequence ID" value="DAF52466.1"/>
    <property type="molecule type" value="Genomic_DNA"/>
</dbReference>
<evidence type="ECO:0000313" key="1">
    <source>
        <dbReference type="EMBL" id="DAF52466.1"/>
    </source>
</evidence>
<protein>
    <submittedName>
        <fullName evidence="1">Uncharacterized protein</fullName>
    </submittedName>
</protein>
<sequence length="114" mass="12973">MTTATVFRTTWTADNVHITDERGHLHRNYFAALWAERFDNMASGRFLIGTASVQFTKGEGYRLIIKDANKTRVIDETVKDCPSREHVCALAAQWITDHKPEGLVAHCERRGVEL</sequence>